<reference evidence="1 2" key="1">
    <citation type="submission" date="2012-12" db="EMBL/GenBank/DDBJ databases">
        <authorList>
            <person name="Sencilo A."/>
            <person name="Jacobs-Sera D."/>
            <person name="Russell D.A."/>
            <person name="Ko C."/>
            <person name="Atanasova N."/>
            <person name="Osterlund E."/>
            <person name="Oksanen H.M."/>
            <person name="Bamford D.H."/>
            <person name="Hatfull G.F."/>
            <person name="Roine E."/>
            <person name="Hendrix R.W."/>
        </authorList>
    </citation>
    <scope>NUCLEOTIDE SEQUENCE [LARGE SCALE GENOMIC DNA]</scope>
</reference>
<sequence>MHGTNYADVHISQRVLYVDDDGETRHAIVVDDCPDSDYVTLVHGGEQGELGEEYHSQVETETSVYPHSLLTDDDVSSAETHAFLPLRWEYKGEWEDVTEDDE</sequence>
<accession>R4TNQ8</accession>
<proteinExistence type="predicted"/>
<dbReference type="GeneID" id="16193475"/>
<protein>
    <submittedName>
        <fullName evidence="1">Uncharacterized protein</fullName>
    </submittedName>
</protein>
<evidence type="ECO:0000313" key="2">
    <source>
        <dbReference type="Proteomes" id="UP000202086"/>
    </source>
</evidence>
<name>R4TNQ8_9CAUD</name>
<dbReference type="Proteomes" id="UP000202086">
    <property type="component" value="Segment"/>
</dbReference>
<dbReference type="KEGG" id="vg:16193475"/>
<gene>
    <name evidence="1" type="primary">5</name>
    <name evidence="1" type="ORF">DNAM5_5</name>
</gene>
<dbReference type="EMBL" id="KC292029">
    <property type="protein sequence ID" value="AGM11868.1"/>
    <property type="molecule type" value="Genomic_DNA"/>
</dbReference>
<organism evidence="1 2">
    <name type="scientific">Haloarcula californiae tailed virus 1</name>
    <dbReference type="NCBI Taxonomy" id="1273746"/>
    <lineage>
        <taxon>Viruses</taxon>
        <taxon>Duplodnaviria</taxon>
        <taxon>Heunggongvirae</taxon>
        <taxon>Uroviricota</taxon>
        <taxon>Caudoviricetes</taxon>
        <taxon>Thumleimavirales</taxon>
        <taxon>Druskaviridae</taxon>
        <taxon>Hacavirus</taxon>
        <taxon>Hacavirus italiense</taxon>
        <taxon>Hacavirus HCTV1</taxon>
    </lineage>
</organism>
<evidence type="ECO:0000313" key="1">
    <source>
        <dbReference type="EMBL" id="AGM11868.1"/>
    </source>
</evidence>
<dbReference type="RefSeq" id="YP_008059567.1">
    <property type="nucleotide sequence ID" value="NC_021330.1"/>
</dbReference>
<keyword evidence="2" id="KW-1185">Reference proteome</keyword>